<accession>A0AAJ1B3I9</accession>
<dbReference type="Gene3D" id="3.20.20.80">
    <property type="entry name" value="Glycosidases"/>
    <property type="match status" value="1"/>
</dbReference>
<comment type="caution">
    <text evidence="2">The sequence shown here is derived from an EMBL/GenBank/DDBJ whole genome shotgun (WGS) entry which is preliminary data.</text>
</comment>
<dbReference type="GO" id="GO:0004553">
    <property type="term" value="F:hydrolase activity, hydrolyzing O-glycosyl compounds"/>
    <property type="evidence" value="ECO:0007669"/>
    <property type="project" value="InterPro"/>
</dbReference>
<dbReference type="EMBL" id="JAJBNC010000363">
    <property type="protein sequence ID" value="MCB5496082.1"/>
    <property type="molecule type" value="Genomic_DNA"/>
</dbReference>
<dbReference type="AlphaFoldDB" id="A0AAJ1B3I9"/>
<sequence>KLKGVCLHHDQGALGAVANRDAIERQVKILKEMGCNAIRVTHNPAASVLLEVCNENGMLVINEAFDGWTEYKNGNVNDYTS</sequence>
<dbReference type="Proteomes" id="UP001297422">
    <property type="component" value="Unassembled WGS sequence"/>
</dbReference>
<protein>
    <recommendedName>
        <fullName evidence="1">Glycoside hydrolase family 2 catalytic domain-containing protein</fullName>
    </recommendedName>
</protein>
<feature type="non-terminal residue" evidence="2">
    <location>
        <position position="1"/>
    </location>
</feature>
<proteinExistence type="predicted"/>
<organism evidence="2 3">
    <name type="scientific">Mediterraneibacter gnavus</name>
    <name type="common">Ruminococcus gnavus</name>
    <dbReference type="NCBI Taxonomy" id="33038"/>
    <lineage>
        <taxon>Bacteria</taxon>
        <taxon>Bacillati</taxon>
        <taxon>Bacillota</taxon>
        <taxon>Clostridia</taxon>
        <taxon>Lachnospirales</taxon>
        <taxon>Lachnospiraceae</taxon>
        <taxon>Mediterraneibacter</taxon>
    </lineage>
</organism>
<dbReference type="GO" id="GO:0005975">
    <property type="term" value="P:carbohydrate metabolic process"/>
    <property type="evidence" value="ECO:0007669"/>
    <property type="project" value="InterPro"/>
</dbReference>
<dbReference type="InterPro" id="IPR017853">
    <property type="entry name" value="GH"/>
</dbReference>
<feature type="non-terminal residue" evidence="2">
    <location>
        <position position="81"/>
    </location>
</feature>
<dbReference type="RefSeq" id="WP_226973588.1">
    <property type="nucleotide sequence ID" value="NZ_JAJBNC010000363.1"/>
</dbReference>
<evidence type="ECO:0000313" key="2">
    <source>
        <dbReference type="EMBL" id="MCB5496082.1"/>
    </source>
</evidence>
<dbReference type="InterPro" id="IPR006103">
    <property type="entry name" value="Glyco_hydro_2_cat"/>
</dbReference>
<dbReference type="InterPro" id="IPR051913">
    <property type="entry name" value="GH2_Domain-Containing"/>
</dbReference>
<dbReference type="Pfam" id="PF02836">
    <property type="entry name" value="Glyco_hydro_2_C"/>
    <property type="match status" value="1"/>
</dbReference>
<evidence type="ECO:0000313" key="3">
    <source>
        <dbReference type="Proteomes" id="UP001297422"/>
    </source>
</evidence>
<dbReference type="PANTHER" id="PTHR42732">
    <property type="entry name" value="BETA-GALACTOSIDASE"/>
    <property type="match status" value="1"/>
</dbReference>
<dbReference type="SUPFAM" id="SSF51445">
    <property type="entry name" value="(Trans)glycosidases"/>
    <property type="match status" value="1"/>
</dbReference>
<evidence type="ECO:0000259" key="1">
    <source>
        <dbReference type="Pfam" id="PF02836"/>
    </source>
</evidence>
<dbReference type="PANTHER" id="PTHR42732:SF1">
    <property type="entry name" value="BETA-MANNOSIDASE"/>
    <property type="match status" value="1"/>
</dbReference>
<gene>
    <name evidence="2" type="ORF">LIQ10_20575</name>
</gene>
<feature type="domain" description="Glycoside hydrolase family 2 catalytic" evidence="1">
    <location>
        <begin position="2"/>
        <end position="64"/>
    </location>
</feature>
<reference evidence="2" key="1">
    <citation type="submission" date="2021-10" db="EMBL/GenBank/DDBJ databases">
        <title>Collection of gut derived symbiotic bacterial strains cultured from healthy donors.</title>
        <authorList>
            <person name="Lin H."/>
            <person name="Littmann E."/>
            <person name="Claire K."/>
            <person name="Pamer E."/>
        </authorList>
    </citation>
    <scope>NUCLEOTIDE SEQUENCE</scope>
    <source>
        <strain evidence="2">MSK.23.4</strain>
    </source>
</reference>
<name>A0AAJ1B3I9_MEDGN</name>